<dbReference type="Gene3D" id="1.20.58.220">
    <property type="entry name" value="Phosphate transport system protein phou homolog 2, domain 2"/>
    <property type="match status" value="1"/>
</dbReference>
<dbReference type="AlphaFoldDB" id="A0A140LD38"/>
<evidence type="ECO:0000256" key="4">
    <source>
        <dbReference type="ARBA" id="ARBA00022448"/>
    </source>
</evidence>
<dbReference type="Pfam" id="PF01895">
    <property type="entry name" value="PhoU"/>
    <property type="match status" value="2"/>
</dbReference>
<feature type="domain" description="PhoU" evidence="8">
    <location>
        <begin position="19"/>
        <end position="106"/>
    </location>
</feature>
<dbReference type="InterPro" id="IPR026022">
    <property type="entry name" value="PhoU_dom"/>
</dbReference>
<evidence type="ECO:0000256" key="7">
    <source>
        <dbReference type="PIRNR" id="PIRNR003107"/>
    </source>
</evidence>
<feature type="domain" description="PhoU" evidence="8">
    <location>
        <begin position="122"/>
        <end position="207"/>
    </location>
</feature>
<evidence type="ECO:0000256" key="3">
    <source>
        <dbReference type="ARBA" id="ARBA00011738"/>
    </source>
</evidence>
<keyword evidence="5 7" id="KW-0963">Cytoplasm</keyword>
<dbReference type="NCBIfam" id="TIGR02135">
    <property type="entry name" value="phoU_full"/>
    <property type="match status" value="1"/>
</dbReference>
<comment type="caution">
    <text evidence="9">The sequence shown here is derived from an EMBL/GenBank/DDBJ whole genome shotgun (WGS) entry which is preliminary data.</text>
</comment>
<name>A0A140LD38_9FIRM</name>
<dbReference type="InterPro" id="IPR038078">
    <property type="entry name" value="PhoU-like_sf"/>
</dbReference>
<comment type="similarity">
    <text evidence="2 7">Belongs to the PhoU family.</text>
</comment>
<dbReference type="PANTHER" id="PTHR42930:SF3">
    <property type="entry name" value="PHOSPHATE-SPECIFIC TRANSPORT SYSTEM ACCESSORY PROTEIN PHOU"/>
    <property type="match status" value="1"/>
</dbReference>
<keyword evidence="4 7" id="KW-0813">Transport</keyword>
<organism evidence="9 10">
    <name type="scientific">Fervidicola ferrireducens</name>
    <dbReference type="NCBI Taxonomy" id="520764"/>
    <lineage>
        <taxon>Bacteria</taxon>
        <taxon>Bacillati</taxon>
        <taxon>Bacillota</taxon>
        <taxon>Clostridia</taxon>
        <taxon>Thermosediminibacterales</taxon>
        <taxon>Thermosediminibacteraceae</taxon>
        <taxon>Fervidicola</taxon>
    </lineage>
</organism>
<keyword evidence="10" id="KW-1185">Reference proteome</keyword>
<proteinExistence type="inferred from homology"/>
<dbReference type="SUPFAM" id="SSF109755">
    <property type="entry name" value="PhoU-like"/>
    <property type="match status" value="1"/>
</dbReference>
<gene>
    <name evidence="9" type="ORF">AN618_02180</name>
</gene>
<dbReference type="GO" id="GO:0030643">
    <property type="term" value="P:intracellular phosphate ion homeostasis"/>
    <property type="evidence" value="ECO:0007669"/>
    <property type="project" value="InterPro"/>
</dbReference>
<dbReference type="GO" id="GO:0006817">
    <property type="term" value="P:phosphate ion transport"/>
    <property type="evidence" value="ECO:0007669"/>
    <property type="project" value="UniProtKB-KW"/>
</dbReference>
<dbReference type="OrthoDB" id="9814256at2"/>
<accession>A0A140LD38</accession>
<evidence type="ECO:0000313" key="10">
    <source>
        <dbReference type="Proteomes" id="UP000070427"/>
    </source>
</evidence>
<dbReference type="InterPro" id="IPR028366">
    <property type="entry name" value="PhoU"/>
</dbReference>
<comment type="subunit">
    <text evidence="3 7">Homodimer.</text>
</comment>
<reference evidence="9 10" key="1">
    <citation type="submission" date="2015-12" db="EMBL/GenBank/DDBJ databases">
        <title>Draft genome sequnece of Fervidicola ferrireducens strain Y170.</title>
        <authorList>
            <person name="Patel B.K."/>
        </authorList>
    </citation>
    <scope>NUCLEOTIDE SEQUENCE [LARGE SCALE GENOMIC DNA]</scope>
    <source>
        <strain evidence="9 10">Y170</strain>
    </source>
</reference>
<dbReference type="FunFam" id="1.20.58.220:FF:000004">
    <property type="entry name" value="Phosphate-specific transport system accessory protein PhoU"/>
    <property type="match status" value="1"/>
</dbReference>
<dbReference type="PANTHER" id="PTHR42930">
    <property type="entry name" value="PHOSPHATE-SPECIFIC TRANSPORT SYSTEM ACCESSORY PROTEIN PHOU"/>
    <property type="match status" value="1"/>
</dbReference>
<evidence type="ECO:0000256" key="6">
    <source>
        <dbReference type="ARBA" id="ARBA00022592"/>
    </source>
</evidence>
<keyword evidence="6 7" id="KW-0592">Phosphate transport</keyword>
<dbReference type="PATRIC" id="fig|520764.3.peg.236"/>
<dbReference type="InParanoid" id="A0A140LD38"/>
<dbReference type="STRING" id="520764.AN618_02180"/>
<evidence type="ECO:0000259" key="8">
    <source>
        <dbReference type="Pfam" id="PF01895"/>
    </source>
</evidence>
<evidence type="ECO:0000256" key="5">
    <source>
        <dbReference type="ARBA" id="ARBA00022490"/>
    </source>
</evidence>
<comment type="subcellular location">
    <subcellularLocation>
        <location evidence="1 7">Cytoplasm</location>
    </subcellularLocation>
</comment>
<protein>
    <recommendedName>
        <fullName evidence="7">Phosphate-specific transport system accessory protein PhoU</fullName>
    </recommendedName>
</protein>
<comment type="function">
    <text evidence="7">Plays a role in the regulation of phosphate uptake.</text>
</comment>
<dbReference type="GO" id="GO:0005737">
    <property type="term" value="C:cytoplasm"/>
    <property type="evidence" value="ECO:0007669"/>
    <property type="project" value="UniProtKB-SubCell"/>
</dbReference>
<evidence type="ECO:0000256" key="2">
    <source>
        <dbReference type="ARBA" id="ARBA00008107"/>
    </source>
</evidence>
<sequence length="220" mass="25277">MATMRPGFDRELEELQQDILKMGSMVEQQIYNAVESLVKKDEKLAQKVIEDDDIVDNMEYMIEDKCVKLIARQHPLAKDLRFVFTGVKIATDLERMSDNAVDIARTTIRLLNQQYIKPLIDILKMAELTCEMVKNALDAYINQDIAAAQKVCDADDEIDGLYSRIFRELLAIMMEDPNTILQATQLLFVGRYLERIADHATNLGEWIIYVVTGEKKELND</sequence>
<dbReference type="GO" id="GO:0045936">
    <property type="term" value="P:negative regulation of phosphate metabolic process"/>
    <property type="evidence" value="ECO:0007669"/>
    <property type="project" value="InterPro"/>
</dbReference>
<dbReference type="RefSeq" id="WP_066351031.1">
    <property type="nucleotide sequence ID" value="NZ_LOED01000002.1"/>
</dbReference>
<dbReference type="EMBL" id="LOED01000002">
    <property type="protein sequence ID" value="KXG78463.1"/>
    <property type="molecule type" value="Genomic_DNA"/>
</dbReference>
<evidence type="ECO:0000256" key="1">
    <source>
        <dbReference type="ARBA" id="ARBA00004496"/>
    </source>
</evidence>
<evidence type="ECO:0000313" key="9">
    <source>
        <dbReference type="EMBL" id="KXG78463.1"/>
    </source>
</evidence>
<dbReference type="Proteomes" id="UP000070427">
    <property type="component" value="Unassembled WGS sequence"/>
</dbReference>
<dbReference type="PIRSF" id="PIRSF003107">
    <property type="entry name" value="PhoU"/>
    <property type="match status" value="1"/>
</dbReference>